<reference evidence="3" key="1">
    <citation type="submission" date="2014-06" db="EMBL/GenBank/DDBJ databases">
        <authorList>
            <person name="Le Roux Frederique"/>
        </authorList>
    </citation>
    <scope>NUCLEOTIDE SEQUENCE [LARGE SCALE GENOMIC DNA]</scope>
    <source>
        <strain evidence="3">J5-5</strain>
    </source>
</reference>
<dbReference type="GO" id="GO:0015074">
    <property type="term" value="P:DNA integration"/>
    <property type="evidence" value="ECO:0007669"/>
    <property type="project" value="InterPro"/>
</dbReference>
<dbReference type="GO" id="GO:0003677">
    <property type="term" value="F:DNA binding"/>
    <property type="evidence" value="ECO:0007669"/>
    <property type="project" value="InterPro"/>
</dbReference>
<proteinExistence type="predicted"/>
<sequence length="89" mass="10268">MKITGSQVIELQAKPFRKPHLTHLMDVWENKKRAIPFRDLAVLILSYGALLREGEVRKIHKNHLKFLENGDLNIERVTSKQPLVLSLSV</sequence>
<organism evidence="2 3">
    <name type="scientific">Vibrio crassostreae</name>
    <dbReference type="NCBI Taxonomy" id="246167"/>
    <lineage>
        <taxon>Bacteria</taxon>
        <taxon>Pseudomonadati</taxon>
        <taxon>Pseudomonadota</taxon>
        <taxon>Gammaproteobacteria</taxon>
        <taxon>Vibrionales</taxon>
        <taxon>Vibrionaceae</taxon>
        <taxon>Vibrio</taxon>
    </lineage>
</organism>
<comment type="caution">
    <text evidence="2">The sequence shown here is derived from an EMBL/GenBank/DDBJ whole genome shotgun (WGS) entry which is preliminary data.</text>
</comment>
<evidence type="ECO:0000256" key="1">
    <source>
        <dbReference type="ARBA" id="ARBA00023172"/>
    </source>
</evidence>
<dbReference type="AlphaFoldDB" id="A0A822N0T4"/>
<dbReference type="Gene3D" id="1.10.443.10">
    <property type="entry name" value="Intergrase catalytic core"/>
    <property type="match status" value="1"/>
</dbReference>
<evidence type="ECO:0000313" key="3">
    <source>
        <dbReference type="Proteomes" id="UP000049495"/>
    </source>
</evidence>
<dbReference type="InterPro" id="IPR011010">
    <property type="entry name" value="DNA_brk_join_enz"/>
</dbReference>
<gene>
    <name evidence="2" type="ORF">VCR5J5_790058</name>
</gene>
<name>A0A822N0T4_9VIBR</name>
<dbReference type="Proteomes" id="UP000049495">
    <property type="component" value="Unassembled WGS sequence"/>
</dbReference>
<dbReference type="EMBL" id="CCJV01000143">
    <property type="protein sequence ID" value="CDT69085.1"/>
    <property type="molecule type" value="Genomic_DNA"/>
</dbReference>
<accession>A0A822N0T4</accession>
<dbReference type="InterPro" id="IPR013762">
    <property type="entry name" value="Integrase-like_cat_sf"/>
</dbReference>
<dbReference type="GO" id="GO:0006310">
    <property type="term" value="P:DNA recombination"/>
    <property type="evidence" value="ECO:0007669"/>
    <property type="project" value="UniProtKB-KW"/>
</dbReference>
<dbReference type="RefSeq" id="WP_055320218.1">
    <property type="nucleotide sequence ID" value="NZ_CAWQCV010000050.1"/>
</dbReference>
<keyword evidence="1" id="KW-0233">DNA recombination</keyword>
<evidence type="ECO:0000313" key="2">
    <source>
        <dbReference type="EMBL" id="CDT69085.1"/>
    </source>
</evidence>
<protein>
    <submittedName>
        <fullName evidence="2">Phage integrase family protein</fullName>
    </submittedName>
</protein>
<dbReference type="SUPFAM" id="SSF56349">
    <property type="entry name" value="DNA breaking-rejoining enzymes"/>
    <property type="match status" value="1"/>
</dbReference>